<dbReference type="InterPro" id="IPR005824">
    <property type="entry name" value="KOW"/>
</dbReference>
<dbReference type="RefSeq" id="WP_186888946.1">
    <property type="nucleotide sequence ID" value="NZ_JACOFU010000001.1"/>
</dbReference>
<feature type="domain" description="KOW" evidence="1">
    <location>
        <begin position="8"/>
        <end position="34"/>
    </location>
</feature>
<accession>A0ABR6XK35</accession>
<sequence>MKSELKDGDHCVVTGGTHKGKKGTVRDLNTSKTGQITLTVVQQNGERFKTLAKNVLVQETR</sequence>
<keyword evidence="3" id="KW-1185">Reference proteome</keyword>
<organism evidence="2 3">
    <name type="scientific">Undibacterium amnicola</name>
    <dbReference type="NCBI Taxonomy" id="1834038"/>
    <lineage>
        <taxon>Bacteria</taxon>
        <taxon>Pseudomonadati</taxon>
        <taxon>Pseudomonadota</taxon>
        <taxon>Betaproteobacteria</taxon>
        <taxon>Burkholderiales</taxon>
        <taxon>Oxalobacteraceae</taxon>
        <taxon>Undibacterium</taxon>
    </lineage>
</organism>
<name>A0ABR6XK35_9BURK</name>
<dbReference type="InterPro" id="IPR014722">
    <property type="entry name" value="Rib_uL2_dom2"/>
</dbReference>
<dbReference type="SUPFAM" id="SSF50104">
    <property type="entry name" value="Translation proteins SH3-like domain"/>
    <property type="match status" value="1"/>
</dbReference>
<proteinExistence type="predicted"/>
<reference evidence="2 3" key="1">
    <citation type="submission" date="2020-08" db="EMBL/GenBank/DDBJ databases">
        <title>Novel species isolated from subtropical streams in China.</title>
        <authorList>
            <person name="Lu H."/>
        </authorList>
    </citation>
    <scope>NUCLEOTIDE SEQUENCE [LARGE SCALE GENOMIC DNA]</scope>
    <source>
        <strain evidence="2 3">KCTC 52442</strain>
    </source>
</reference>
<dbReference type="Pfam" id="PF00467">
    <property type="entry name" value="KOW"/>
    <property type="match status" value="1"/>
</dbReference>
<dbReference type="InterPro" id="IPR008991">
    <property type="entry name" value="Translation_prot_SH3-like_sf"/>
</dbReference>
<evidence type="ECO:0000259" key="1">
    <source>
        <dbReference type="Pfam" id="PF00467"/>
    </source>
</evidence>
<dbReference type="Gene3D" id="2.30.30.30">
    <property type="match status" value="1"/>
</dbReference>
<dbReference type="Proteomes" id="UP000643610">
    <property type="component" value="Unassembled WGS sequence"/>
</dbReference>
<dbReference type="EMBL" id="JACOFU010000001">
    <property type="protein sequence ID" value="MBC3829886.1"/>
    <property type="molecule type" value="Genomic_DNA"/>
</dbReference>
<comment type="caution">
    <text evidence="2">The sequence shown here is derived from an EMBL/GenBank/DDBJ whole genome shotgun (WGS) entry which is preliminary data.</text>
</comment>
<protein>
    <submittedName>
        <fullName evidence="2">KOW motif-containing protein</fullName>
    </submittedName>
</protein>
<evidence type="ECO:0000313" key="3">
    <source>
        <dbReference type="Proteomes" id="UP000643610"/>
    </source>
</evidence>
<evidence type="ECO:0000313" key="2">
    <source>
        <dbReference type="EMBL" id="MBC3829886.1"/>
    </source>
</evidence>
<gene>
    <name evidence="2" type="ORF">H8K33_00025</name>
</gene>